<dbReference type="PANTHER" id="PTHR11439:SF483">
    <property type="entry name" value="PEPTIDE SYNTHASE GLIP-LIKE, PUTATIVE (AFU_ORTHOLOGUE AFUA_3G12920)-RELATED"/>
    <property type="match status" value="1"/>
</dbReference>
<evidence type="ECO:0000313" key="2">
    <source>
        <dbReference type="EMBL" id="CAB3252424.1"/>
    </source>
</evidence>
<proteinExistence type="predicted"/>
<dbReference type="Proteomes" id="UP000494106">
    <property type="component" value="Unassembled WGS sequence"/>
</dbReference>
<dbReference type="PANTHER" id="PTHR11439">
    <property type="entry name" value="GAG-POL-RELATED RETROTRANSPOSON"/>
    <property type="match status" value="1"/>
</dbReference>
<gene>
    <name evidence="2" type="ORF">APLA_LOCUS13524</name>
</gene>
<comment type="caution">
    <text evidence="2">The sequence shown here is derived from an EMBL/GenBank/DDBJ whole genome shotgun (WGS) entry which is preliminary data.</text>
</comment>
<dbReference type="InterPro" id="IPR043502">
    <property type="entry name" value="DNA/RNA_pol_sf"/>
</dbReference>
<keyword evidence="3" id="KW-1185">Reference proteome</keyword>
<protein>
    <recommendedName>
        <fullName evidence="1">Reverse transcriptase Ty1/copia-type domain-containing protein</fullName>
    </recommendedName>
</protein>
<evidence type="ECO:0000259" key="1">
    <source>
        <dbReference type="Pfam" id="PF07727"/>
    </source>
</evidence>
<dbReference type="SUPFAM" id="SSF56672">
    <property type="entry name" value="DNA/RNA polymerases"/>
    <property type="match status" value="1"/>
</dbReference>
<dbReference type="OrthoDB" id="413361at2759"/>
<dbReference type="AlphaFoldDB" id="A0A8S1B0K9"/>
<dbReference type="EMBL" id="CADEBC010000555">
    <property type="protein sequence ID" value="CAB3252424.1"/>
    <property type="molecule type" value="Genomic_DNA"/>
</dbReference>
<dbReference type="InterPro" id="IPR013103">
    <property type="entry name" value="RVT_2"/>
</dbReference>
<feature type="domain" description="Reverse transcriptase Ty1/copia-type" evidence="1">
    <location>
        <begin position="179"/>
        <end position="315"/>
    </location>
</feature>
<dbReference type="CDD" id="cd09272">
    <property type="entry name" value="RNase_HI_RT_Ty1"/>
    <property type="match status" value="1"/>
</dbReference>
<organism evidence="2 3">
    <name type="scientific">Arctia plantaginis</name>
    <name type="common">Wood tiger moth</name>
    <name type="synonym">Phalaena plantaginis</name>
    <dbReference type="NCBI Taxonomy" id="874455"/>
    <lineage>
        <taxon>Eukaryota</taxon>
        <taxon>Metazoa</taxon>
        <taxon>Ecdysozoa</taxon>
        <taxon>Arthropoda</taxon>
        <taxon>Hexapoda</taxon>
        <taxon>Insecta</taxon>
        <taxon>Pterygota</taxon>
        <taxon>Neoptera</taxon>
        <taxon>Endopterygota</taxon>
        <taxon>Lepidoptera</taxon>
        <taxon>Glossata</taxon>
        <taxon>Ditrysia</taxon>
        <taxon>Noctuoidea</taxon>
        <taxon>Erebidae</taxon>
        <taxon>Arctiinae</taxon>
        <taxon>Arctia</taxon>
    </lineage>
</organism>
<dbReference type="GO" id="GO:0071897">
    <property type="term" value="P:DNA biosynthetic process"/>
    <property type="evidence" value="ECO:0007669"/>
    <property type="project" value="UniProtKB-ARBA"/>
</dbReference>
<feature type="domain" description="Reverse transcriptase Ty1/copia-type" evidence="1">
    <location>
        <begin position="68"/>
        <end position="140"/>
    </location>
</feature>
<reference evidence="2 3" key="1">
    <citation type="submission" date="2020-04" db="EMBL/GenBank/DDBJ databases">
        <authorList>
            <person name="Wallbank WR R."/>
            <person name="Pardo Diaz C."/>
            <person name="Kozak K."/>
            <person name="Martin S."/>
            <person name="Jiggins C."/>
            <person name="Moest M."/>
            <person name="Warren A I."/>
            <person name="Byers J.R.P. K."/>
            <person name="Montejo-Kovacevich G."/>
            <person name="Yen C E."/>
        </authorList>
    </citation>
    <scope>NUCLEOTIDE SEQUENCE [LARGE SCALE GENOMIC DNA]</scope>
</reference>
<dbReference type="Pfam" id="PF07727">
    <property type="entry name" value="RVT_2"/>
    <property type="match status" value="2"/>
</dbReference>
<accession>A0A8S1B0K9</accession>
<evidence type="ECO:0000313" key="3">
    <source>
        <dbReference type="Proteomes" id="UP000494106"/>
    </source>
</evidence>
<name>A0A8S1B0K9_ARCPL</name>
<sequence length="448" mass="50921">MFVAPSIISPMANGIADRKIVVTRDVKFMNETAFRHEYKEILDKEKDTDEEHMRIDFHEPIEKNEPSTKSTGKKVRLVAKGCSQRPGEDFHETSSPIVRSSSIRVIAALSAEFVEIHQMDVVTAYLNGTLEEEVFMEIPDQLSDVLKRVLAKRKICSQKAIITEENLLQTAKRWNKGLDESVDSVCLLKKSLYGLRQSGLQWYKRLSKLLIDISFEALLQDPCVFVALKGERMMLIGIYVDDIILATNDNAWMESIKGQLASVFEMKDMGNISNCLGIEFSRDNEYRVYLKQKLYVDKILERFGMSECKPAVTPIDVNVKLEKPECISHDIMNQYPYQSLIGALMLLAVCTRPDITYAVNYLSQFNTNYNIEHWKAAKRVLRYLKGTSDYGLVYERTGLPLFGVVDADWGGNTVDRRSYSGFAFILAGAPISWEARKQRTVALSSTEA</sequence>